<feature type="domain" description="Multidrug resistance protein MdtA-like barrel-sandwich hybrid" evidence="2">
    <location>
        <begin position="71"/>
        <end position="257"/>
    </location>
</feature>
<dbReference type="PANTHER" id="PTHR30469">
    <property type="entry name" value="MULTIDRUG RESISTANCE PROTEIN MDTA"/>
    <property type="match status" value="1"/>
</dbReference>
<evidence type="ECO:0000313" key="4">
    <source>
        <dbReference type="EMBL" id="MPM02313.1"/>
    </source>
</evidence>
<dbReference type="Gene3D" id="1.10.287.470">
    <property type="entry name" value="Helix hairpin bin"/>
    <property type="match status" value="1"/>
</dbReference>
<dbReference type="InterPro" id="IPR058625">
    <property type="entry name" value="MdtA-like_BSH"/>
</dbReference>
<dbReference type="AlphaFoldDB" id="A0A644WIH4"/>
<dbReference type="Gene3D" id="2.40.30.170">
    <property type="match status" value="1"/>
</dbReference>
<dbReference type="GO" id="GO:1990281">
    <property type="term" value="C:efflux pump complex"/>
    <property type="evidence" value="ECO:0007669"/>
    <property type="project" value="TreeGrafter"/>
</dbReference>
<gene>
    <name evidence="4" type="primary">cnrB_2</name>
    <name evidence="4" type="ORF">SDC9_48558</name>
</gene>
<evidence type="ECO:0000259" key="3">
    <source>
        <dbReference type="Pfam" id="PF25975"/>
    </source>
</evidence>
<dbReference type="SUPFAM" id="SSF111369">
    <property type="entry name" value="HlyD-like secretion proteins"/>
    <property type="match status" value="2"/>
</dbReference>
<dbReference type="InterPro" id="IPR058649">
    <property type="entry name" value="CzcB_C"/>
</dbReference>
<organism evidence="4">
    <name type="scientific">bioreactor metagenome</name>
    <dbReference type="NCBI Taxonomy" id="1076179"/>
    <lineage>
        <taxon>unclassified sequences</taxon>
        <taxon>metagenomes</taxon>
        <taxon>ecological metagenomes</taxon>
    </lineage>
</organism>
<dbReference type="InterPro" id="IPR006143">
    <property type="entry name" value="RND_pump_MFP"/>
</dbReference>
<dbReference type="Pfam" id="PF25917">
    <property type="entry name" value="BSH_RND"/>
    <property type="match status" value="1"/>
</dbReference>
<sequence>MNKKKIILMVIFSAAILAAVVKNFNSAPNSKESAAKESELGIPIELETVVKGNLTETINYVGTIEPKSSTTISPTIAGQIVQVYIEEGSIVKYGDILIKIDDSQLRASLETAQKKYETLNTNYNYLVNEINDFYETNPLIKQLETAKSNYEFLISEKDNYKSLYEEGAIPKTTYDKLEQETNNAYFKLEELKATIQNSYDKLVHEKDMAAKQTEELNSSINELKVKIDDTIIKSPISGVVKMLEGDVGDLAVIGKPLVAIDDNKQLIVKVNVSERDINRISVGSNALLKINGLENEINTAVSKIVPNVNPSTRIGLIELGPIQNEKSAMIFSGNSAEVEVIVSEAIDKLIIPKNSIKNLNGKDMVYLFEGALVKETEIKTGITVGVSTEVISGLKEGDKIATTNLSKLYENAEVYVFKGEE</sequence>
<name>A0A644WIH4_9ZZZZ</name>
<feature type="coiled-coil region" evidence="1">
    <location>
        <begin position="109"/>
        <end position="194"/>
    </location>
</feature>
<proteinExistence type="predicted"/>
<dbReference type="EMBL" id="VSSQ01000859">
    <property type="protein sequence ID" value="MPM02313.1"/>
    <property type="molecule type" value="Genomic_DNA"/>
</dbReference>
<keyword evidence="1" id="KW-0175">Coiled coil</keyword>
<reference evidence="4" key="1">
    <citation type="submission" date="2019-08" db="EMBL/GenBank/DDBJ databases">
        <authorList>
            <person name="Kucharzyk K."/>
            <person name="Murdoch R.W."/>
            <person name="Higgins S."/>
            <person name="Loffler F."/>
        </authorList>
    </citation>
    <scope>NUCLEOTIDE SEQUENCE</scope>
</reference>
<accession>A0A644WIH4</accession>
<dbReference type="Gene3D" id="2.40.50.100">
    <property type="match status" value="1"/>
</dbReference>
<protein>
    <submittedName>
        <fullName evidence="4">Nickel and cobalt resistance protein CnrB</fullName>
    </submittedName>
</protein>
<dbReference type="Pfam" id="PF25975">
    <property type="entry name" value="CzcB_C"/>
    <property type="match status" value="1"/>
</dbReference>
<dbReference type="GO" id="GO:0015562">
    <property type="term" value="F:efflux transmembrane transporter activity"/>
    <property type="evidence" value="ECO:0007669"/>
    <property type="project" value="TreeGrafter"/>
</dbReference>
<dbReference type="NCBIfam" id="TIGR01730">
    <property type="entry name" value="RND_mfp"/>
    <property type="match status" value="1"/>
</dbReference>
<dbReference type="PANTHER" id="PTHR30469:SF15">
    <property type="entry name" value="HLYD FAMILY OF SECRETION PROTEINS"/>
    <property type="match status" value="1"/>
</dbReference>
<dbReference type="Gene3D" id="2.40.420.20">
    <property type="match status" value="1"/>
</dbReference>
<feature type="domain" description="CzcB-like C-terminal circularly permuted SH3-like" evidence="3">
    <location>
        <begin position="350"/>
        <end position="404"/>
    </location>
</feature>
<evidence type="ECO:0000256" key="1">
    <source>
        <dbReference type="SAM" id="Coils"/>
    </source>
</evidence>
<evidence type="ECO:0000259" key="2">
    <source>
        <dbReference type="Pfam" id="PF25917"/>
    </source>
</evidence>
<comment type="caution">
    <text evidence="4">The sequence shown here is derived from an EMBL/GenBank/DDBJ whole genome shotgun (WGS) entry which is preliminary data.</text>
</comment>